<dbReference type="KEGG" id="cbr:CBG_11559"/>
<evidence type="ECO:0000313" key="3">
    <source>
        <dbReference type="Proteomes" id="UP000008549"/>
    </source>
</evidence>
<dbReference type="GeneID" id="8579691"/>
<dbReference type="SUPFAM" id="SSF81321">
    <property type="entry name" value="Family A G protein-coupled receptor-like"/>
    <property type="match status" value="1"/>
</dbReference>
<dbReference type="InterPro" id="IPR019428">
    <property type="entry name" value="7TM_GPCR_serpentine_rcpt_Str"/>
</dbReference>
<name>A8XDH6_CAEBR</name>
<dbReference type="eggNOG" id="ENOG502TJBI">
    <property type="taxonomic scope" value="Eukaryota"/>
</dbReference>
<keyword evidence="1" id="KW-1133">Transmembrane helix</keyword>
<proteinExistence type="predicted"/>
<dbReference type="Proteomes" id="UP000008549">
    <property type="component" value="Unassembled WGS sequence"/>
</dbReference>
<feature type="transmembrane region" description="Helical" evidence="1">
    <location>
        <begin position="253"/>
        <end position="278"/>
    </location>
</feature>
<dbReference type="OMA" id="PVFILMY"/>
<dbReference type="PANTHER" id="PTHR46000:SF11">
    <property type="entry name" value="SEVEN TM RECEPTOR"/>
    <property type="match status" value="1"/>
</dbReference>
<evidence type="ECO:0000313" key="4">
    <source>
        <dbReference type="WormBase" id="CBG11559"/>
    </source>
</evidence>
<reference evidence="2 3" key="2">
    <citation type="journal article" date="2011" name="PLoS Genet.">
        <title>Caenorhabditis briggsae recombinant inbred line genotypes reveal inter-strain incompatibility and the evolution of recombination.</title>
        <authorList>
            <person name="Ross J.A."/>
            <person name="Koboldt D.C."/>
            <person name="Staisch J.E."/>
            <person name="Chamberlin H.M."/>
            <person name="Gupta B.P."/>
            <person name="Miller R.D."/>
            <person name="Baird S.E."/>
            <person name="Haag E.S."/>
        </authorList>
    </citation>
    <scope>NUCLEOTIDE SEQUENCE [LARGE SCALE GENOMIC DNA]</scope>
    <source>
        <strain evidence="2 3">AF16</strain>
    </source>
</reference>
<sequence length="351" mass="40360">MLENTTIAFSKWLTLSKVITSAGFFSTTISVATFLILTVFFVKTSYDNYKRYMIVFSVLGFALAAIEAAVNPIFHSYNYGFVMFSFSHPFGAPSDVSFTLLLVYTGFYAATISFLTAQFFYRYLAIVHPQLVPVFFGGWKLILWILYACYFGLQWALGVTFFARLDEVSTDYMEDEILQYYGKRVEEIAMCAVVAFDKNHELRWFNLMCVLNMTLIMMVQYGLIITFGWRMSLKIREAVSMLSTSMIRLHTQFFKVLVLQILVPTITLFMPVFILMYTPMFDFQIRFPSGVMLSAFSFFPAMDAIIVMYILTDYRNAIKNMFEGFSATVHGAMRVSNVADGSQMSRWTTRS</sequence>
<feature type="transmembrane region" description="Helical" evidence="1">
    <location>
        <begin position="97"/>
        <end position="121"/>
    </location>
</feature>
<gene>
    <name evidence="2 4" type="ORF">CBG11559</name>
    <name evidence="2" type="ORF">CBG_11559</name>
</gene>
<accession>A8XDH6</accession>
<keyword evidence="3" id="KW-1185">Reference proteome</keyword>
<keyword evidence="1" id="KW-0812">Transmembrane</keyword>
<dbReference type="Gene3D" id="1.20.1070.10">
    <property type="entry name" value="Rhodopsin 7-helix transmembrane proteins"/>
    <property type="match status" value="1"/>
</dbReference>
<dbReference type="EMBL" id="HE600985">
    <property type="protein sequence ID" value="CAP30695.1"/>
    <property type="molecule type" value="Genomic_DNA"/>
</dbReference>
<dbReference type="STRING" id="6238.A8XDH6"/>
<feature type="transmembrane region" description="Helical" evidence="1">
    <location>
        <begin position="204"/>
        <end position="232"/>
    </location>
</feature>
<feature type="transmembrane region" description="Helical" evidence="1">
    <location>
        <begin position="141"/>
        <end position="163"/>
    </location>
</feature>
<dbReference type="PANTHER" id="PTHR46000">
    <property type="entry name" value="SEVEN TM RECEPTOR-RELATED"/>
    <property type="match status" value="1"/>
</dbReference>
<dbReference type="Pfam" id="PF10326">
    <property type="entry name" value="7TM_GPCR_Str"/>
    <property type="match status" value="1"/>
</dbReference>
<evidence type="ECO:0000256" key="1">
    <source>
        <dbReference type="SAM" id="Phobius"/>
    </source>
</evidence>
<dbReference type="AlphaFoldDB" id="A8XDH6"/>
<dbReference type="InParanoid" id="A8XDH6"/>
<keyword evidence="1" id="KW-0472">Membrane</keyword>
<feature type="transmembrane region" description="Helical" evidence="1">
    <location>
        <begin position="18"/>
        <end position="42"/>
    </location>
</feature>
<dbReference type="CTD" id="8579691"/>
<evidence type="ECO:0000313" key="2">
    <source>
        <dbReference type="EMBL" id="CAP30695.1"/>
    </source>
</evidence>
<protein>
    <submittedName>
        <fullName evidence="2">Protein CBG11559</fullName>
    </submittedName>
</protein>
<dbReference type="HOGENOM" id="CLU_036335_4_1_1"/>
<dbReference type="RefSeq" id="XP_002637695.1">
    <property type="nucleotide sequence ID" value="XM_002637649.1"/>
</dbReference>
<feature type="transmembrane region" description="Helical" evidence="1">
    <location>
        <begin position="54"/>
        <end position="77"/>
    </location>
</feature>
<organism evidence="2 3">
    <name type="scientific">Caenorhabditis briggsae</name>
    <dbReference type="NCBI Taxonomy" id="6238"/>
    <lineage>
        <taxon>Eukaryota</taxon>
        <taxon>Metazoa</taxon>
        <taxon>Ecdysozoa</taxon>
        <taxon>Nematoda</taxon>
        <taxon>Chromadorea</taxon>
        <taxon>Rhabditida</taxon>
        <taxon>Rhabditina</taxon>
        <taxon>Rhabditomorpha</taxon>
        <taxon>Rhabditoidea</taxon>
        <taxon>Rhabditidae</taxon>
        <taxon>Peloderinae</taxon>
        <taxon>Caenorhabditis</taxon>
    </lineage>
</organism>
<feature type="transmembrane region" description="Helical" evidence="1">
    <location>
        <begin position="290"/>
        <end position="311"/>
    </location>
</feature>
<reference evidence="2 3" key="1">
    <citation type="journal article" date="2003" name="PLoS Biol.">
        <title>The genome sequence of Caenorhabditis briggsae: a platform for comparative genomics.</title>
        <authorList>
            <person name="Stein L.D."/>
            <person name="Bao Z."/>
            <person name="Blasiar D."/>
            <person name="Blumenthal T."/>
            <person name="Brent M.R."/>
            <person name="Chen N."/>
            <person name="Chinwalla A."/>
            <person name="Clarke L."/>
            <person name="Clee C."/>
            <person name="Coghlan A."/>
            <person name="Coulson A."/>
            <person name="D'Eustachio P."/>
            <person name="Fitch D.H."/>
            <person name="Fulton L.A."/>
            <person name="Fulton R.E."/>
            <person name="Griffiths-Jones S."/>
            <person name="Harris T.W."/>
            <person name="Hillier L.W."/>
            <person name="Kamath R."/>
            <person name="Kuwabara P.E."/>
            <person name="Mardis E.R."/>
            <person name="Marra M.A."/>
            <person name="Miner T.L."/>
            <person name="Minx P."/>
            <person name="Mullikin J.C."/>
            <person name="Plumb R.W."/>
            <person name="Rogers J."/>
            <person name="Schein J.E."/>
            <person name="Sohrmann M."/>
            <person name="Spieth J."/>
            <person name="Stajich J.E."/>
            <person name="Wei C."/>
            <person name="Willey D."/>
            <person name="Wilson R.K."/>
            <person name="Durbin R."/>
            <person name="Waterston R.H."/>
        </authorList>
    </citation>
    <scope>NUCLEOTIDE SEQUENCE [LARGE SCALE GENOMIC DNA]</scope>
    <source>
        <strain evidence="2 3">AF16</strain>
    </source>
</reference>
<dbReference type="WormBase" id="CBG11559">
    <property type="protein sequence ID" value="CBP24967"/>
    <property type="gene ID" value="WBGene00032663"/>
</dbReference>